<dbReference type="Pfam" id="PF13417">
    <property type="entry name" value="GST_N_3"/>
    <property type="match status" value="1"/>
</dbReference>
<evidence type="ECO:0000259" key="4">
    <source>
        <dbReference type="PROSITE" id="PS50404"/>
    </source>
</evidence>
<dbReference type="Gene3D" id="1.20.1050.10">
    <property type="match status" value="1"/>
</dbReference>
<comment type="catalytic activity">
    <reaction evidence="3">
        <text>L-dehydroascorbate + 2 glutathione = glutathione disulfide + L-ascorbate</text>
        <dbReference type="Rhea" id="RHEA:24424"/>
        <dbReference type="ChEBI" id="CHEBI:38290"/>
        <dbReference type="ChEBI" id="CHEBI:57925"/>
        <dbReference type="ChEBI" id="CHEBI:58297"/>
        <dbReference type="ChEBI" id="CHEBI:58539"/>
        <dbReference type="EC" id="1.8.5.1"/>
    </reaction>
</comment>
<comment type="function">
    <text evidence="3">Exhibits glutathione-dependent thiol transferase activity. Has high dehydroascorbate reductase activity and may contribute to the recycling of ascorbic acid. Participates in the biotransformation of inorganic arsenic and reduces monomethylarsonic acid (MMA).</text>
</comment>
<dbReference type="PANTHER" id="PTHR43968">
    <property type="match status" value="1"/>
</dbReference>
<dbReference type="EC" id="1.20.4.2" evidence="3"/>
<accession>B3SDJ8</accession>
<protein>
    <recommendedName>
        <fullName evidence="3">Glutathione S-transferase omega</fullName>
        <shortName evidence="3">GSTO</shortName>
        <ecNumber evidence="3">1.20.4.2</ecNumber>
        <ecNumber evidence="3">1.8.5.1</ecNumber>
        <ecNumber evidence="3">2.5.1.18</ecNumber>
    </recommendedName>
    <alternativeName>
        <fullName evidence="3">Glutathione-dependent dehydroascorbate reductase</fullName>
    </alternativeName>
    <alternativeName>
        <fullName evidence="3">Monomethylarsonic acid reductase</fullName>
    </alternativeName>
</protein>
<dbReference type="FunCoup" id="B3SDJ8">
    <property type="interactions" value="931"/>
</dbReference>
<reference evidence="6 7" key="1">
    <citation type="journal article" date="2008" name="Nature">
        <title>The Trichoplax genome and the nature of placozoans.</title>
        <authorList>
            <person name="Srivastava M."/>
            <person name="Begovic E."/>
            <person name="Chapman J."/>
            <person name="Putnam N.H."/>
            <person name="Hellsten U."/>
            <person name="Kawashima T."/>
            <person name="Kuo A."/>
            <person name="Mitros T."/>
            <person name="Salamov A."/>
            <person name="Carpenter M.L."/>
            <person name="Signorovitch A.Y."/>
            <person name="Moreno M.A."/>
            <person name="Kamm K."/>
            <person name="Grimwood J."/>
            <person name="Schmutz J."/>
            <person name="Shapiro H."/>
            <person name="Grigoriev I.V."/>
            <person name="Buss L.W."/>
            <person name="Schierwater B."/>
            <person name="Dellaporta S.L."/>
            <person name="Rokhsar D.S."/>
        </authorList>
    </citation>
    <scope>NUCLEOTIDE SEQUENCE [LARGE SCALE GENOMIC DNA]</scope>
    <source>
        <strain evidence="6 7">Grell-BS-1999</strain>
    </source>
</reference>
<keyword evidence="3" id="KW-0808">Transferase</keyword>
<evidence type="ECO:0000256" key="3">
    <source>
        <dbReference type="RuleBase" id="RU368071"/>
    </source>
</evidence>
<proteinExistence type="inferred from homology"/>
<organism evidence="6 7">
    <name type="scientific">Trichoplax adhaerens</name>
    <name type="common">Trichoplax reptans</name>
    <dbReference type="NCBI Taxonomy" id="10228"/>
    <lineage>
        <taxon>Eukaryota</taxon>
        <taxon>Metazoa</taxon>
        <taxon>Placozoa</taxon>
        <taxon>Uniplacotomia</taxon>
        <taxon>Trichoplacea</taxon>
        <taxon>Trichoplacidae</taxon>
        <taxon>Trichoplax</taxon>
    </lineage>
</organism>
<evidence type="ECO:0000256" key="2">
    <source>
        <dbReference type="ARBA" id="ARBA00023002"/>
    </source>
</evidence>
<evidence type="ECO:0000259" key="5">
    <source>
        <dbReference type="PROSITE" id="PS50405"/>
    </source>
</evidence>
<dbReference type="InterPro" id="IPR010987">
    <property type="entry name" value="Glutathione-S-Trfase_C-like"/>
</dbReference>
<dbReference type="GO" id="GO:0045174">
    <property type="term" value="F:glutathione dehydrogenase (ascorbate) activity"/>
    <property type="evidence" value="ECO:0000318"/>
    <property type="project" value="GO_Central"/>
</dbReference>
<dbReference type="SUPFAM" id="SSF47616">
    <property type="entry name" value="GST C-terminal domain-like"/>
    <property type="match status" value="1"/>
</dbReference>
<dbReference type="OrthoDB" id="4951845at2759"/>
<dbReference type="Gene3D" id="3.40.30.10">
    <property type="entry name" value="Glutaredoxin"/>
    <property type="match status" value="1"/>
</dbReference>
<dbReference type="HOGENOM" id="CLU_011226_9_2_1"/>
<dbReference type="PANTHER" id="PTHR43968:SF6">
    <property type="entry name" value="GLUTATHIONE S-TRANSFERASE OMEGA"/>
    <property type="match status" value="1"/>
</dbReference>
<dbReference type="GO" id="GO:0006749">
    <property type="term" value="P:glutathione metabolic process"/>
    <property type="evidence" value="ECO:0000318"/>
    <property type="project" value="GO_Central"/>
</dbReference>
<dbReference type="RefSeq" id="XP_002118310.1">
    <property type="nucleotide sequence ID" value="XM_002118274.1"/>
</dbReference>
<comment type="catalytic activity">
    <reaction evidence="3">
        <text>RX + glutathione = an S-substituted glutathione + a halide anion + H(+)</text>
        <dbReference type="Rhea" id="RHEA:16437"/>
        <dbReference type="ChEBI" id="CHEBI:15378"/>
        <dbReference type="ChEBI" id="CHEBI:16042"/>
        <dbReference type="ChEBI" id="CHEBI:17792"/>
        <dbReference type="ChEBI" id="CHEBI:57925"/>
        <dbReference type="ChEBI" id="CHEBI:90779"/>
        <dbReference type="EC" id="2.5.1.18"/>
    </reaction>
</comment>
<evidence type="ECO:0000256" key="1">
    <source>
        <dbReference type="ARBA" id="ARBA00011067"/>
    </source>
</evidence>
<dbReference type="SUPFAM" id="SSF52833">
    <property type="entry name" value="Thioredoxin-like"/>
    <property type="match status" value="1"/>
</dbReference>
<dbReference type="InterPro" id="IPR004045">
    <property type="entry name" value="Glutathione_S-Trfase_N"/>
</dbReference>
<keyword evidence="2 3" id="KW-0560">Oxidoreductase</keyword>
<feature type="domain" description="GST C-terminal" evidence="5">
    <location>
        <begin position="101"/>
        <end position="226"/>
    </location>
</feature>
<dbReference type="PRINTS" id="PR01625">
    <property type="entry name" value="GSTRNSFRASEO"/>
</dbReference>
<dbReference type="InterPro" id="IPR050983">
    <property type="entry name" value="GST_Omega/HSP26"/>
</dbReference>
<sequence length="241" mass="28111">MAQIQLLTKGSERPPKSSKVRLYGARFDTHSAGIRYVLRDKGIDFEDVYIHTFVKPEWYEDINPVGKIPCVEYGDEIVPETFVIYDYLEEKFPSKGSQQMDAYKRSMDRVFMVRCAEFLTPKIIDCMKNAKDNLASLEQALLKVNDILLKRGTHYFGGSSPNYVDYYLWSWVEVMPVMIGLHGVKLELDKEKYTTYLAWIDRMDKNEHVEKDRLERKVNFETRTEYLKSLLAGRPNPTIGL</sequence>
<dbReference type="SFLD" id="SFLDG00358">
    <property type="entry name" value="Main_(cytGST)"/>
    <property type="match status" value="1"/>
</dbReference>
<feature type="domain" description="GST N-terminal" evidence="4">
    <location>
        <begin position="18"/>
        <end position="96"/>
    </location>
</feature>
<gene>
    <name evidence="6" type="ORF">TRIADDRAFT_62357</name>
</gene>
<comment type="catalytic activity">
    <reaction evidence="3">
        <text>methylarsonate + 2 glutathione + H(+) = methylarsonous acid + glutathione disulfide + H2O</text>
        <dbReference type="Rhea" id="RHEA:15969"/>
        <dbReference type="ChEBI" id="CHEBI:15377"/>
        <dbReference type="ChEBI" id="CHEBI:15378"/>
        <dbReference type="ChEBI" id="CHEBI:17826"/>
        <dbReference type="ChEBI" id="CHEBI:33409"/>
        <dbReference type="ChEBI" id="CHEBI:57925"/>
        <dbReference type="ChEBI" id="CHEBI:58297"/>
        <dbReference type="EC" id="1.20.4.2"/>
    </reaction>
</comment>
<dbReference type="InterPro" id="IPR040079">
    <property type="entry name" value="Glutathione_S-Trfase"/>
</dbReference>
<dbReference type="EC" id="1.8.5.1" evidence="3"/>
<evidence type="ECO:0000313" key="6">
    <source>
        <dbReference type="EMBL" id="EDV19190.1"/>
    </source>
</evidence>
<dbReference type="GO" id="GO:0004364">
    <property type="term" value="F:glutathione transferase activity"/>
    <property type="evidence" value="ECO:0000318"/>
    <property type="project" value="GO_Central"/>
</dbReference>
<dbReference type="InParanoid" id="B3SDJ8"/>
<dbReference type="InterPro" id="IPR036249">
    <property type="entry name" value="Thioredoxin-like_sf"/>
</dbReference>
<dbReference type="Proteomes" id="UP000009022">
    <property type="component" value="Unassembled WGS sequence"/>
</dbReference>
<dbReference type="CTD" id="6759537"/>
<dbReference type="InterPro" id="IPR005442">
    <property type="entry name" value="GST_omega"/>
</dbReference>
<evidence type="ECO:0000313" key="7">
    <source>
        <dbReference type="Proteomes" id="UP000009022"/>
    </source>
</evidence>
<dbReference type="AlphaFoldDB" id="B3SDJ8"/>
<dbReference type="InterPro" id="IPR036282">
    <property type="entry name" value="Glutathione-S-Trfase_C_sf"/>
</dbReference>
<dbReference type="PhylomeDB" id="B3SDJ8"/>
<dbReference type="OMA" id="PWIERMH"/>
<dbReference type="SFLD" id="SFLDS00019">
    <property type="entry name" value="Glutathione_Transferase_(cytos"/>
    <property type="match status" value="1"/>
</dbReference>
<dbReference type="GeneID" id="6759537"/>
<name>B3SDJ8_TRIAD</name>
<dbReference type="PROSITE" id="PS50405">
    <property type="entry name" value="GST_CTER"/>
    <property type="match status" value="1"/>
</dbReference>
<dbReference type="GO" id="GO:0005737">
    <property type="term" value="C:cytoplasm"/>
    <property type="evidence" value="ECO:0000318"/>
    <property type="project" value="GO_Central"/>
</dbReference>
<dbReference type="PROSITE" id="PS50404">
    <property type="entry name" value="GST_NTER"/>
    <property type="match status" value="1"/>
</dbReference>
<dbReference type="eggNOG" id="KOG0406">
    <property type="taxonomic scope" value="Eukaryota"/>
</dbReference>
<dbReference type="GO" id="GO:0050610">
    <property type="term" value="F:methylarsonate reductase activity"/>
    <property type="evidence" value="ECO:0007669"/>
    <property type="project" value="UniProtKB-UniRule"/>
</dbReference>
<dbReference type="STRING" id="10228.B3SDJ8"/>
<dbReference type="FunFam" id="3.40.30.10:FF:000476">
    <property type="entry name" value="Pyrimidodiazepine synthase"/>
    <property type="match status" value="1"/>
</dbReference>
<dbReference type="EC" id="2.5.1.18" evidence="3"/>
<dbReference type="KEGG" id="tad:TRIADDRAFT_62357"/>
<dbReference type="FunFam" id="1.20.1050.10:FF:000009">
    <property type="entry name" value="Glutathione S-transferase omega-1"/>
    <property type="match status" value="1"/>
</dbReference>
<comment type="similarity">
    <text evidence="1 3">Belongs to the GST superfamily. Omega family.</text>
</comment>
<dbReference type="EMBL" id="DS985280">
    <property type="protein sequence ID" value="EDV19190.1"/>
    <property type="molecule type" value="Genomic_DNA"/>
</dbReference>
<keyword evidence="7" id="KW-1185">Reference proteome</keyword>